<name>A0ACC2I7M2_9PEZI</name>
<sequence>MASPGWSTLSALPRLDTSNYGLREDSRRREDARATRSAQDGRQPPRKPSSSSFFSSAANSPSTAARADRGSTPELFRSVADALGVPTHELPEPFYGIPWAHDDDDDDDDDDEDGEEKYEGGSTNGGIHETSQTFIRRQPTAIPSRRERNDSTTSASPYSQPYLNMAYERKPTTVETARPSNGLPVRPSAEKYGDTPHPHHNPNQHYLLVESGWQPVGAKDVMVGRDTRAVALGPEEGNATSKTFIEREVMTPLSPFASSGRPRLSSIVSPLEPSSPESSVKSPRYQGSVYSSPPAIPPKASRRLRNDAEQTLSSDSGVSKAIVVKPKAGLFEGHLVALLTLSDGGPGSSDRSNDAGEIKLQNAYYTRNLPSIRRAVESQLAPEYVPSVWIALEKMPLDDEGRIHRRKLQTWIQNANDDLYRRIMSIESKGELRKPSTSWERRLSRAVSKVLRVDQDEIGMNLSFASLGGDAHAAEELAVRFQSQGISIEARDVMEASSLTELAALANPEVTHSYEPEDCVTEIHGAAEV</sequence>
<reference evidence="1" key="1">
    <citation type="submission" date="2022-11" db="EMBL/GenBank/DDBJ databases">
        <title>Genome Sequence of Nemania bipapillata.</title>
        <authorList>
            <person name="Buettner E."/>
        </authorList>
    </citation>
    <scope>NUCLEOTIDE SEQUENCE</scope>
    <source>
        <strain evidence="1">CP14</strain>
    </source>
</reference>
<evidence type="ECO:0000313" key="2">
    <source>
        <dbReference type="Proteomes" id="UP001153334"/>
    </source>
</evidence>
<evidence type="ECO:0000313" key="1">
    <source>
        <dbReference type="EMBL" id="KAJ8111176.1"/>
    </source>
</evidence>
<gene>
    <name evidence="1" type="ORF">ONZ43_g5683</name>
</gene>
<proteinExistence type="predicted"/>
<dbReference type="Proteomes" id="UP001153334">
    <property type="component" value="Unassembled WGS sequence"/>
</dbReference>
<comment type="caution">
    <text evidence="1">The sequence shown here is derived from an EMBL/GenBank/DDBJ whole genome shotgun (WGS) entry which is preliminary data.</text>
</comment>
<keyword evidence="2" id="KW-1185">Reference proteome</keyword>
<protein>
    <submittedName>
        <fullName evidence="1">Uncharacterized protein</fullName>
    </submittedName>
</protein>
<dbReference type="EMBL" id="JAPESX010001826">
    <property type="protein sequence ID" value="KAJ8111176.1"/>
    <property type="molecule type" value="Genomic_DNA"/>
</dbReference>
<accession>A0ACC2I7M2</accession>
<organism evidence="1 2">
    <name type="scientific">Nemania bipapillata</name>
    <dbReference type="NCBI Taxonomy" id="110536"/>
    <lineage>
        <taxon>Eukaryota</taxon>
        <taxon>Fungi</taxon>
        <taxon>Dikarya</taxon>
        <taxon>Ascomycota</taxon>
        <taxon>Pezizomycotina</taxon>
        <taxon>Sordariomycetes</taxon>
        <taxon>Xylariomycetidae</taxon>
        <taxon>Xylariales</taxon>
        <taxon>Xylariaceae</taxon>
        <taxon>Nemania</taxon>
    </lineage>
</organism>